<organism evidence="7 8">
    <name type="scientific">Lentzea indica</name>
    <dbReference type="NCBI Taxonomy" id="2604800"/>
    <lineage>
        <taxon>Bacteria</taxon>
        <taxon>Bacillati</taxon>
        <taxon>Actinomycetota</taxon>
        <taxon>Actinomycetes</taxon>
        <taxon>Pseudonocardiales</taxon>
        <taxon>Pseudonocardiaceae</taxon>
        <taxon>Lentzea</taxon>
    </lineage>
</organism>
<evidence type="ECO:0000256" key="4">
    <source>
        <dbReference type="ARBA" id="ARBA00023088"/>
    </source>
</evidence>
<keyword evidence="4" id="KW-0572">Peptidoglycan-anchor</keyword>
<keyword evidence="1" id="KW-0134">Cell wall</keyword>
<comment type="caution">
    <text evidence="7">The sequence shown here is derived from an EMBL/GenBank/DDBJ whole genome shotgun (WGS) entry which is preliminary data.</text>
</comment>
<feature type="domain" description="Gram-positive cocci surface proteins LPxTG" evidence="6">
    <location>
        <begin position="115"/>
        <end position="148"/>
    </location>
</feature>
<dbReference type="NCBIfam" id="TIGR01167">
    <property type="entry name" value="LPXTG_anchor"/>
    <property type="match status" value="1"/>
</dbReference>
<dbReference type="EMBL" id="VSRL01000003">
    <property type="protein sequence ID" value="NKE55605.1"/>
    <property type="molecule type" value="Genomic_DNA"/>
</dbReference>
<keyword evidence="5" id="KW-1133">Transmembrane helix</keyword>
<dbReference type="PROSITE" id="PS50847">
    <property type="entry name" value="GRAM_POS_ANCHORING"/>
    <property type="match status" value="1"/>
</dbReference>
<proteinExistence type="predicted"/>
<feature type="transmembrane region" description="Helical" evidence="5">
    <location>
        <begin position="123"/>
        <end position="143"/>
    </location>
</feature>
<reference evidence="7 8" key="1">
    <citation type="submission" date="2019-08" db="EMBL/GenBank/DDBJ databases">
        <title>Lentzea from Indian Himalayas.</title>
        <authorList>
            <person name="Mandal S."/>
            <person name="Mallick Gupta A."/>
            <person name="Maiti P.K."/>
            <person name="Sarkar J."/>
            <person name="Mandal S."/>
        </authorList>
    </citation>
    <scope>NUCLEOTIDE SEQUENCE [LARGE SCALE GENOMIC DNA]</scope>
    <source>
        <strain evidence="7 8">PSKA42</strain>
    </source>
</reference>
<keyword evidence="5" id="KW-0472">Membrane</keyword>
<accession>A0ABX1F9P6</accession>
<keyword evidence="2" id="KW-0964">Secreted</keyword>
<evidence type="ECO:0000256" key="5">
    <source>
        <dbReference type="SAM" id="Phobius"/>
    </source>
</evidence>
<keyword evidence="5" id="KW-0812">Transmembrane</keyword>
<gene>
    <name evidence="7" type="ORF">FXN61_01695</name>
</gene>
<evidence type="ECO:0000313" key="7">
    <source>
        <dbReference type="EMBL" id="NKE55605.1"/>
    </source>
</evidence>
<name>A0ABX1F9P6_9PSEU</name>
<evidence type="ECO:0000256" key="3">
    <source>
        <dbReference type="ARBA" id="ARBA00022729"/>
    </source>
</evidence>
<dbReference type="InterPro" id="IPR019931">
    <property type="entry name" value="LPXTG_anchor"/>
</dbReference>
<evidence type="ECO:0000256" key="1">
    <source>
        <dbReference type="ARBA" id="ARBA00022512"/>
    </source>
</evidence>
<evidence type="ECO:0000313" key="8">
    <source>
        <dbReference type="Proteomes" id="UP001515943"/>
    </source>
</evidence>
<protein>
    <submittedName>
        <fullName evidence="7">LPXTG cell wall anchor domain-containing protein</fullName>
    </submittedName>
</protein>
<evidence type="ECO:0000256" key="2">
    <source>
        <dbReference type="ARBA" id="ARBA00022525"/>
    </source>
</evidence>
<sequence length="148" mass="15338">MYVARDLPAGKYAFVAVDYSQRGLALVKPAGTRPIDWATGTIEITGTDLTEIWPFAHPFVGPFKDADRTNQGTNVKKQIKVVEKGATTAPSSSQTAAPTTTITSAVAKAGNKAGLASTGASPLGFLALGAVLLAAGASAFFVARRRRS</sequence>
<dbReference type="Proteomes" id="UP001515943">
    <property type="component" value="Unassembled WGS sequence"/>
</dbReference>
<keyword evidence="3" id="KW-0732">Signal</keyword>
<keyword evidence="8" id="KW-1185">Reference proteome</keyword>
<evidence type="ECO:0000259" key="6">
    <source>
        <dbReference type="PROSITE" id="PS50847"/>
    </source>
</evidence>